<evidence type="ECO:0000256" key="9">
    <source>
        <dbReference type="ARBA" id="ARBA00025834"/>
    </source>
</evidence>
<evidence type="ECO:0000256" key="1">
    <source>
        <dbReference type="ARBA" id="ARBA00004167"/>
    </source>
</evidence>
<feature type="transmembrane region" description="Helical" evidence="10">
    <location>
        <begin position="6"/>
        <end position="25"/>
    </location>
</feature>
<comment type="subcellular location">
    <subcellularLocation>
        <location evidence="1">Membrane</location>
        <topology evidence="1">Single-pass membrane protein</topology>
    </subcellularLocation>
    <subcellularLocation>
        <location evidence="10">Plastid</location>
        <location evidence="10">Chloroplast thylakoid membrane</location>
        <topology evidence="10">Single-pass membrane protein</topology>
    </subcellularLocation>
</comment>
<comment type="similarity">
    <text evidence="10">Belongs to the PetL family.</text>
</comment>
<proteinExistence type="inferred from homology"/>
<geneLocation type="chloroplast" evidence="11"/>
<keyword evidence="5 10" id="KW-1133">Transmembrane helix</keyword>
<dbReference type="GO" id="GO:0009055">
    <property type="term" value="F:electron transfer activity"/>
    <property type="evidence" value="ECO:0007669"/>
    <property type="project" value="InterPro"/>
</dbReference>
<keyword evidence="7 10" id="KW-0472">Membrane</keyword>
<comment type="subunit">
    <text evidence="9 10">The 4 large subunits of the cytochrome b6-f complex are cytochrome b6, subunit IV (17 kDa polypeptide, PetD), cytochrome f and the Rieske protein, while the 4 small subunits are PetG, PetL, PetM and PetN. The complex functions as a dimer.</text>
</comment>
<evidence type="ECO:0000256" key="2">
    <source>
        <dbReference type="ARBA" id="ARBA00022448"/>
    </source>
</evidence>
<accession>A0A8K1RVJ0</accession>
<protein>
    <recommendedName>
        <fullName evidence="10">Cytochrome b6-f complex subunit 6</fullName>
    </recommendedName>
    <alternativeName>
        <fullName evidence="10">Cytochrome b6-f complex subunit PetL</fullName>
    </alternativeName>
    <alternativeName>
        <fullName evidence="10">Cytochrome b6-f complex subunit VI</fullName>
    </alternativeName>
</protein>
<dbReference type="EMBL" id="MN905537">
    <property type="protein sequence ID" value="UEQ13206.1"/>
    <property type="molecule type" value="Genomic_DNA"/>
</dbReference>
<keyword evidence="11" id="KW-0150">Chloroplast</keyword>
<name>A0A8K1RVJ0_9MONI</name>
<dbReference type="RefSeq" id="YP_010383629.1">
    <property type="nucleotide sequence ID" value="NC_063573.1"/>
</dbReference>
<dbReference type="AlphaFoldDB" id="A0A8K1RVJ0"/>
<keyword evidence="4 10" id="KW-0249">Electron transport</keyword>
<keyword evidence="10" id="KW-0602">Photosynthesis</keyword>
<evidence type="ECO:0000256" key="10">
    <source>
        <dbReference type="HAMAP-Rule" id="MF_00433"/>
    </source>
</evidence>
<dbReference type="GeneID" id="72635021"/>
<dbReference type="GO" id="GO:0009535">
    <property type="term" value="C:chloroplast thylakoid membrane"/>
    <property type="evidence" value="ECO:0007669"/>
    <property type="project" value="UniProtKB-SubCell"/>
</dbReference>
<evidence type="ECO:0000256" key="4">
    <source>
        <dbReference type="ARBA" id="ARBA00022982"/>
    </source>
</evidence>
<dbReference type="GO" id="GO:0015979">
    <property type="term" value="P:photosynthesis"/>
    <property type="evidence" value="ECO:0007669"/>
    <property type="project" value="UniProtKB-KW"/>
</dbReference>
<sequence length="31" mass="3521">MITLLNYLAFLASVLMLTLLLFVGLNKIRLL</sequence>
<evidence type="ECO:0000256" key="3">
    <source>
        <dbReference type="ARBA" id="ARBA00022692"/>
    </source>
</evidence>
<gene>
    <name evidence="10 11" type="primary">petL</name>
</gene>
<comment type="function">
    <text evidence="8 10">Component of the cytochrome b6-f complex, which mediates electron transfer between photosystem II (PSII) and photosystem I (PSI), cyclic electron flow around PSI, and state transitions. PetL is important for photoautotrophic growth as well as for electron transfer efficiency and stability of the cytochrome b6-f complex.</text>
</comment>
<keyword evidence="11" id="KW-0934">Plastid</keyword>
<dbReference type="InterPro" id="IPR007802">
    <property type="entry name" value="Cyt_b6/f_cplx_su6"/>
</dbReference>
<evidence type="ECO:0000256" key="5">
    <source>
        <dbReference type="ARBA" id="ARBA00022989"/>
    </source>
</evidence>
<dbReference type="GO" id="GO:0009512">
    <property type="term" value="C:cytochrome b6f complex"/>
    <property type="evidence" value="ECO:0007669"/>
    <property type="project" value="InterPro"/>
</dbReference>
<evidence type="ECO:0000256" key="7">
    <source>
        <dbReference type="ARBA" id="ARBA00023136"/>
    </source>
</evidence>
<keyword evidence="6 10" id="KW-0793">Thylakoid</keyword>
<evidence type="ECO:0000256" key="6">
    <source>
        <dbReference type="ARBA" id="ARBA00023078"/>
    </source>
</evidence>
<evidence type="ECO:0000256" key="8">
    <source>
        <dbReference type="ARBA" id="ARBA00025197"/>
    </source>
</evidence>
<organism evidence="11">
    <name type="scientific">Crepidomanes minutum</name>
    <dbReference type="NCBI Taxonomy" id="32127"/>
    <lineage>
        <taxon>Eukaryota</taxon>
        <taxon>Viridiplantae</taxon>
        <taxon>Streptophyta</taxon>
        <taxon>Embryophyta</taxon>
        <taxon>Tracheophyta</taxon>
        <taxon>Polypodiopsida</taxon>
        <taxon>Polypodiidae</taxon>
        <taxon>Hymenophyllales</taxon>
        <taxon>Hymenophyllaceae</taxon>
        <taxon>Trichomanoideae</taxon>
        <taxon>Crepidomanes</taxon>
    </lineage>
</organism>
<keyword evidence="2 10" id="KW-0813">Transport</keyword>
<reference evidence="11" key="1">
    <citation type="submission" date="2020-01" db="EMBL/GenBank/DDBJ databases">
        <title>Investigating the Causes of Heterogeneity of Evolutionary Rates among Hymenophyllaceae.</title>
        <authorList>
            <person name="Ma X."/>
        </authorList>
    </citation>
    <scope>NUCLEOTIDE SEQUENCE</scope>
</reference>
<keyword evidence="3 10" id="KW-0812">Transmembrane</keyword>
<evidence type="ECO:0000313" key="11">
    <source>
        <dbReference type="EMBL" id="UEQ13206.1"/>
    </source>
</evidence>
<dbReference type="HAMAP" id="MF_00433">
    <property type="entry name" value="Cytb6_f_PetL"/>
    <property type="match status" value="1"/>
</dbReference>